<organism evidence="9 10">
    <name type="scientific">Spiribacter curvatus</name>
    <dbReference type="NCBI Taxonomy" id="1335757"/>
    <lineage>
        <taxon>Bacteria</taxon>
        <taxon>Pseudomonadati</taxon>
        <taxon>Pseudomonadota</taxon>
        <taxon>Gammaproteobacteria</taxon>
        <taxon>Chromatiales</taxon>
        <taxon>Ectothiorhodospiraceae</taxon>
        <taxon>Spiribacter</taxon>
    </lineage>
</organism>
<dbReference type="PATRIC" id="fig|1335757.3.peg.554"/>
<feature type="region of interest" description="Disordered" evidence="7">
    <location>
        <begin position="367"/>
        <end position="416"/>
    </location>
</feature>
<dbReference type="OrthoDB" id="9779595at2"/>
<feature type="compositionally biased region" description="Gly residues" evidence="7">
    <location>
        <begin position="44"/>
        <end position="66"/>
    </location>
</feature>
<keyword evidence="3 6" id="KW-0812">Transmembrane</keyword>
<dbReference type="Proteomes" id="UP000017640">
    <property type="component" value="Chromosome"/>
</dbReference>
<dbReference type="AlphaFoldDB" id="U5T200"/>
<dbReference type="GO" id="GO:0016020">
    <property type="term" value="C:membrane"/>
    <property type="evidence" value="ECO:0007669"/>
    <property type="project" value="UniProtKB-SubCell"/>
</dbReference>
<keyword evidence="5 6" id="KW-0472">Membrane</keyword>
<dbReference type="InterPro" id="IPR001107">
    <property type="entry name" value="Band_7"/>
</dbReference>
<dbReference type="CDD" id="cd03404">
    <property type="entry name" value="SPFH_HflK"/>
    <property type="match status" value="1"/>
</dbReference>
<evidence type="ECO:0000259" key="8">
    <source>
        <dbReference type="SMART" id="SM00244"/>
    </source>
</evidence>
<dbReference type="KEGG" id="spiu:SPICUR_02800"/>
<evidence type="ECO:0000256" key="2">
    <source>
        <dbReference type="ARBA" id="ARBA00006971"/>
    </source>
</evidence>
<evidence type="ECO:0000256" key="3">
    <source>
        <dbReference type="ARBA" id="ARBA00022692"/>
    </source>
</evidence>
<gene>
    <name evidence="9" type="ORF">SPICUR_02800</name>
</gene>
<dbReference type="InterPro" id="IPR010201">
    <property type="entry name" value="HflK"/>
</dbReference>
<proteinExistence type="inferred from homology"/>
<sequence length="416" mass="45092">MAWNEPGGNNRDPWSSGGGNRGNNQGPPDLDEAIRKAKQRLEGLFGGKGGGGRGSGGSDSDGGGPKMPGSKGIGIIAGLLVTVWILSGIYIVDEGTRGVVTRFGAYEMTAQPGPHWHFPYPVESVQTVDVSNRRRITIGYQAVAAQSSRPVLSEALMLTEDENIVNVQLAVQYQVSDAADFLFNFVEPEATLKSVTESALREIVGKRNMDFVITEGRTEVAQQTRDLVVETLGPYETGINVVEVVIQDAQPPEQVQGAFEDAIKAREDRERLINQAEAYRNEVIPRAQGQAARVREEAQGYMARIVQNAEGDASRFSQQRVEYAKAPRVTRDRLYIDTMERVLGNTGKVLIDNESSQQLMYLPLDRMMRSNGPSAGNTGASGGSASMNNTVSSNTSSSSSQRSDSSSGSLRMRETR</sequence>
<reference evidence="9 10" key="1">
    <citation type="journal article" date="2013" name="BMC Genomics">
        <title>Genomes of "Spiribacter", a streamlined, successful halophilic bacterium.</title>
        <authorList>
            <person name="Lopez-Perez M."/>
            <person name="Ghai R."/>
            <person name="Leon M.J."/>
            <person name="Rodriguez-Olmos A."/>
            <person name="Copa-Patino J.L."/>
            <person name="Soliveri J."/>
            <person name="Sanchez-Porro C."/>
            <person name="Ventosa A."/>
            <person name="Rodriguez-Valera F."/>
        </authorList>
    </citation>
    <scope>NUCLEOTIDE SEQUENCE [LARGE SCALE GENOMIC DNA]</scope>
    <source>
        <strain evidence="9 10">UAH-SP71</strain>
    </source>
</reference>
<dbReference type="InterPro" id="IPR020980">
    <property type="entry name" value="Membrane_HflK_N"/>
</dbReference>
<dbReference type="InterPro" id="IPR036013">
    <property type="entry name" value="Band_7/SPFH_dom_sf"/>
</dbReference>
<name>U5T200_9GAMM</name>
<evidence type="ECO:0000256" key="7">
    <source>
        <dbReference type="SAM" id="MobiDB-lite"/>
    </source>
</evidence>
<feature type="compositionally biased region" description="Low complexity" evidence="7">
    <location>
        <begin position="370"/>
        <end position="409"/>
    </location>
</feature>
<dbReference type="Pfam" id="PF01145">
    <property type="entry name" value="Band_7"/>
    <property type="match status" value="1"/>
</dbReference>
<dbReference type="PANTHER" id="PTHR43327:SF2">
    <property type="entry name" value="MODULATOR OF FTSH PROTEASE HFLK"/>
    <property type="match status" value="1"/>
</dbReference>
<feature type="domain" description="Band 7" evidence="8">
    <location>
        <begin position="87"/>
        <end position="263"/>
    </location>
</feature>
<evidence type="ECO:0000256" key="6">
    <source>
        <dbReference type="RuleBase" id="RU364113"/>
    </source>
</evidence>
<dbReference type="SUPFAM" id="SSF117892">
    <property type="entry name" value="Band 7/SPFH domain"/>
    <property type="match status" value="1"/>
</dbReference>
<evidence type="ECO:0000256" key="4">
    <source>
        <dbReference type="ARBA" id="ARBA00022989"/>
    </source>
</evidence>
<dbReference type="Gene3D" id="3.30.479.30">
    <property type="entry name" value="Band 7 domain"/>
    <property type="match status" value="1"/>
</dbReference>
<feature type="transmembrane region" description="Helical" evidence="6">
    <location>
        <begin position="73"/>
        <end position="92"/>
    </location>
</feature>
<dbReference type="eggNOG" id="COG0330">
    <property type="taxonomic scope" value="Bacteria"/>
</dbReference>
<protein>
    <recommendedName>
        <fullName evidence="6">Protein HflK</fullName>
    </recommendedName>
</protein>
<feature type="region of interest" description="Disordered" evidence="7">
    <location>
        <begin position="1"/>
        <end position="67"/>
    </location>
</feature>
<accession>U5T200</accession>
<dbReference type="PANTHER" id="PTHR43327">
    <property type="entry name" value="STOMATIN-LIKE PROTEIN 2, MITOCHONDRIAL"/>
    <property type="match status" value="1"/>
</dbReference>
<dbReference type="EMBL" id="CP005990">
    <property type="protein sequence ID" value="AGY91569.1"/>
    <property type="molecule type" value="Genomic_DNA"/>
</dbReference>
<dbReference type="STRING" id="1335757.SPICUR_02800"/>
<keyword evidence="4 6" id="KW-1133">Transmembrane helix</keyword>
<dbReference type="SMART" id="SM00244">
    <property type="entry name" value="PHB"/>
    <property type="match status" value="1"/>
</dbReference>
<dbReference type="RefSeq" id="WP_023365840.1">
    <property type="nucleotide sequence ID" value="NC_022664.1"/>
</dbReference>
<evidence type="ECO:0000313" key="10">
    <source>
        <dbReference type="Proteomes" id="UP000017640"/>
    </source>
</evidence>
<comment type="similarity">
    <text evidence="2 6">Belongs to the band 7/mec-2 family. HflK subfamily.</text>
</comment>
<dbReference type="Pfam" id="PF12221">
    <property type="entry name" value="HflK_N"/>
    <property type="match status" value="1"/>
</dbReference>
<keyword evidence="10" id="KW-1185">Reference proteome</keyword>
<evidence type="ECO:0000256" key="1">
    <source>
        <dbReference type="ARBA" id="ARBA00004167"/>
    </source>
</evidence>
<evidence type="ECO:0000256" key="5">
    <source>
        <dbReference type="ARBA" id="ARBA00023136"/>
    </source>
</evidence>
<comment type="subcellular location">
    <subcellularLocation>
        <location evidence="1">Membrane</location>
        <topology evidence="1">Single-pass membrane protein</topology>
    </subcellularLocation>
</comment>
<comment type="function">
    <text evidence="6">HflC and HflK could encode or regulate a protease.</text>
</comment>
<dbReference type="HOGENOM" id="CLU_039173_1_0_6"/>
<evidence type="ECO:0000313" key="9">
    <source>
        <dbReference type="EMBL" id="AGY91569.1"/>
    </source>
</evidence>
<comment type="subunit">
    <text evidence="6">HflC and HflK may interact to form a multimeric complex.</text>
</comment>
<dbReference type="NCBIfam" id="TIGR01933">
    <property type="entry name" value="hflK"/>
    <property type="match status" value="1"/>
</dbReference>
<feature type="compositionally biased region" description="Basic and acidic residues" evidence="7">
    <location>
        <begin position="32"/>
        <end position="41"/>
    </location>
</feature>
<dbReference type="InterPro" id="IPR050710">
    <property type="entry name" value="Band7/mec-2_domain"/>
</dbReference>